<keyword evidence="2 5" id="KW-0808">Transferase</keyword>
<gene>
    <name evidence="8" type="ORF">BBK14_24980</name>
</gene>
<evidence type="ECO:0000256" key="2">
    <source>
        <dbReference type="ARBA" id="ARBA00022679"/>
    </source>
</evidence>
<feature type="domain" description="Thiolase C-terminal" evidence="7">
    <location>
        <begin position="275"/>
        <end position="396"/>
    </location>
</feature>
<sequence length="397" mass="40998">MRDAVVVEAVRSPIGRGRASGSLAPVHPIDLLAHSISAAVERSGVDPALIDDVIAGCVTQSGEQAANIARWATLAAGLPESVPGTTVDRQCGSSQQAVHFAAQGVIAGAYDMVLACGVESMGRVPMGSATLPGDSHGTRINARYPDGLISQGISAELIGARRGLGRAEMDEFALASHQRAAAAARDGLFAPEIAPVKVTGPDGSVVEFSADEGIRPASSTQALAGLRPAFYDEATAARFPEIGWNVTAGNASQISDGSAALLITTSERARELGLRPLARLHSFAVVGDDPFLMLRGVIPATRRVLERSGLSLDDIDLFEVNEAFAAVVLDWRAEIGAPADKVNARGGAIALGHPLGASGARIMTTLVHALHQTGGRFGLQTMCEAGGLANATIIERL</sequence>
<dbReference type="InterPro" id="IPR002155">
    <property type="entry name" value="Thiolase"/>
</dbReference>
<organism evidence="8 9">
    <name type="scientific">Parafrankia soli</name>
    <dbReference type="NCBI Taxonomy" id="2599596"/>
    <lineage>
        <taxon>Bacteria</taxon>
        <taxon>Bacillati</taxon>
        <taxon>Actinomycetota</taxon>
        <taxon>Actinomycetes</taxon>
        <taxon>Frankiales</taxon>
        <taxon>Frankiaceae</taxon>
        <taxon>Parafrankia</taxon>
    </lineage>
</organism>
<comment type="caution">
    <text evidence="8">The sequence shown here is derived from an EMBL/GenBank/DDBJ whole genome shotgun (WGS) entry which is preliminary data.</text>
</comment>
<dbReference type="EMBL" id="MAXA01000243">
    <property type="protein sequence ID" value="OHV22850.1"/>
    <property type="molecule type" value="Genomic_DNA"/>
</dbReference>
<dbReference type="Proteomes" id="UP000179769">
    <property type="component" value="Unassembled WGS sequence"/>
</dbReference>
<dbReference type="NCBIfam" id="TIGR01930">
    <property type="entry name" value="AcCoA-C-Actrans"/>
    <property type="match status" value="1"/>
</dbReference>
<dbReference type="InterPro" id="IPR020616">
    <property type="entry name" value="Thiolase_N"/>
</dbReference>
<feature type="active site" description="Proton acceptor" evidence="4">
    <location>
        <position position="383"/>
    </location>
</feature>
<protein>
    <submittedName>
        <fullName evidence="8">Acetyl-CoA acetyltransferase</fullName>
    </submittedName>
</protein>
<evidence type="ECO:0000259" key="6">
    <source>
        <dbReference type="Pfam" id="PF00108"/>
    </source>
</evidence>
<dbReference type="CDD" id="cd00751">
    <property type="entry name" value="thiolase"/>
    <property type="match status" value="1"/>
</dbReference>
<dbReference type="InterPro" id="IPR016039">
    <property type="entry name" value="Thiolase-like"/>
</dbReference>
<evidence type="ECO:0000256" key="4">
    <source>
        <dbReference type="PIRSR" id="PIRSR000429-1"/>
    </source>
</evidence>
<evidence type="ECO:0000256" key="1">
    <source>
        <dbReference type="ARBA" id="ARBA00010982"/>
    </source>
</evidence>
<evidence type="ECO:0000259" key="7">
    <source>
        <dbReference type="Pfam" id="PF02803"/>
    </source>
</evidence>
<dbReference type="PROSITE" id="PS00737">
    <property type="entry name" value="THIOLASE_2"/>
    <property type="match status" value="1"/>
</dbReference>
<evidence type="ECO:0000256" key="3">
    <source>
        <dbReference type="ARBA" id="ARBA00023315"/>
    </source>
</evidence>
<feature type="active site" description="Acyl-thioester intermediate" evidence="4">
    <location>
        <position position="91"/>
    </location>
</feature>
<dbReference type="InterPro" id="IPR020613">
    <property type="entry name" value="Thiolase_CS"/>
</dbReference>
<dbReference type="PANTHER" id="PTHR43365:SF1">
    <property type="entry name" value="ACETYL-COA C-ACYLTRANSFERASE"/>
    <property type="match status" value="1"/>
</dbReference>
<reference evidence="9" key="1">
    <citation type="submission" date="2016-07" db="EMBL/GenBank/DDBJ databases">
        <title>Frankia sp. NRRL B-16219 Genome sequencing.</title>
        <authorList>
            <person name="Ghodhbane-Gtari F."/>
            <person name="Swanson E."/>
            <person name="Gueddou A."/>
            <person name="Louati M."/>
            <person name="Nouioui I."/>
            <person name="Hezbri K."/>
            <person name="Abebe-Akele F."/>
            <person name="Simpson S."/>
            <person name="Morris K."/>
            <person name="Thomas K."/>
            <person name="Gtari M."/>
            <person name="Tisa L.S."/>
        </authorList>
    </citation>
    <scope>NUCLEOTIDE SEQUENCE [LARGE SCALE GENOMIC DNA]</scope>
    <source>
        <strain evidence="9">NRRL B-16219</strain>
    </source>
</reference>
<dbReference type="PANTHER" id="PTHR43365">
    <property type="entry name" value="BLR7806 PROTEIN"/>
    <property type="match status" value="1"/>
</dbReference>
<keyword evidence="9" id="KW-1185">Reference proteome</keyword>
<keyword evidence="3 5" id="KW-0012">Acyltransferase</keyword>
<feature type="active site" description="Proton acceptor" evidence="4">
    <location>
        <position position="353"/>
    </location>
</feature>
<evidence type="ECO:0000313" key="8">
    <source>
        <dbReference type="EMBL" id="OHV22850.1"/>
    </source>
</evidence>
<evidence type="ECO:0000256" key="5">
    <source>
        <dbReference type="RuleBase" id="RU003557"/>
    </source>
</evidence>
<dbReference type="RefSeq" id="WP_071065963.1">
    <property type="nucleotide sequence ID" value="NZ_MAXA01000243.1"/>
</dbReference>
<feature type="domain" description="Thiolase N-terminal" evidence="6">
    <location>
        <begin position="5"/>
        <end position="266"/>
    </location>
</feature>
<dbReference type="GO" id="GO:0016747">
    <property type="term" value="F:acyltransferase activity, transferring groups other than amino-acyl groups"/>
    <property type="evidence" value="ECO:0007669"/>
    <property type="project" value="InterPro"/>
</dbReference>
<dbReference type="OrthoDB" id="9764638at2"/>
<dbReference type="Gene3D" id="3.40.47.10">
    <property type="match status" value="2"/>
</dbReference>
<dbReference type="AlphaFoldDB" id="A0A1S1PMD5"/>
<dbReference type="SUPFAM" id="SSF53901">
    <property type="entry name" value="Thiolase-like"/>
    <property type="match status" value="2"/>
</dbReference>
<dbReference type="PIRSF" id="PIRSF000429">
    <property type="entry name" value="Ac-CoA_Ac_transf"/>
    <property type="match status" value="1"/>
</dbReference>
<dbReference type="Pfam" id="PF02803">
    <property type="entry name" value="Thiolase_C"/>
    <property type="match status" value="1"/>
</dbReference>
<name>A0A1S1PMD5_9ACTN</name>
<comment type="similarity">
    <text evidence="1 5">Belongs to the thiolase-like superfamily. Thiolase family.</text>
</comment>
<accession>A0A1S1PMD5</accession>
<dbReference type="InterPro" id="IPR020617">
    <property type="entry name" value="Thiolase_C"/>
</dbReference>
<evidence type="ECO:0000313" key="9">
    <source>
        <dbReference type="Proteomes" id="UP000179769"/>
    </source>
</evidence>
<proteinExistence type="inferred from homology"/>
<dbReference type="Pfam" id="PF00108">
    <property type="entry name" value="Thiolase_N"/>
    <property type="match status" value="1"/>
</dbReference>